<dbReference type="GeneID" id="4387906"/>
<dbReference type="eggNOG" id="ENOG502SH6B">
    <property type="taxonomic scope" value="Eukaryota"/>
</dbReference>
<dbReference type="Proteomes" id="UP000001056">
    <property type="component" value="Unassembled WGS sequence"/>
</dbReference>
<feature type="transmembrane region" description="Helical" evidence="1">
    <location>
        <begin position="146"/>
        <end position="165"/>
    </location>
</feature>
<organism evidence="3 4">
    <name type="scientific">Chaetomium globosum (strain ATCC 6205 / CBS 148.51 / DSM 1962 / NBRC 6347 / NRRL 1970)</name>
    <name type="common">Soil fungus</name>
    <dbReference type="NCBI Taxonomy" id="306901"/>
    <lineage>
        <taxon>Eukaryota</taxon>
        <taxon>Fungi</taxon>
        <taxon>Dikarya</taxon>
        <taxon>Ascomycota</taxon>
        <taxon>Pezizomycotina</taxon>
        <taxon>Sordariomycetes</taxon>
        <taxon>Sordariomycetidae</taxon>
        <taxon>Sordariales</taxon>
        <taxon>Chaetomiaceae</taxon>
        <taxon>Chaetomium</taxon>
    </lineage>
</organism>
<keyword evidence="1" id="KW-1133">Transmembrane helix</keyword>
<feature type="chain" id="PRO_5004209478" evidence="2">
    <location>
        <begin position="21"/>
        <end position="1025"/>
    </location>
</feature>
<keyword evidence="2" id="KW-0732">Signal</keyword>
<keyword evidence="4" id="KW-1185">Reference proteome</keyword>
<protein>
    <submittedName>
        <fullName evidence="3">Uncharacterized protein</fullName>
    </submittedName>
</protein>
<feature type="transmembrane region" description="Helical" evidence="1">
    <location>
        <begin position="177"/>
        <end position="202"/>
    </location>
</feature>
<keyword evidence="1" id="KW-0812">Transmembrane</keyword>
<sequence>MNFFLSIYPLICLLLSQVRGQNASLSSPNDTTFSDLFWQLHNLESQRPRGNPYLGGQNFSWCCLKAFEDALGVTDNGTVVIRNSSRSIIGARSLADLQSAAARSQFPCSAKYNGDPLGAPVVAIGYSFLVEQCPGWELSSQTNLNAWLHSLSGFLLPAVIFCLSVPRRRKLHVFSSFFVADLAGVKSYVPALLGALAAGFIVLLDTTIWLSICFAFAGPMILSGLYEAMLDNRVLDFLKEKIQTEMTLDMRCRCLMLVLIGNLDLALEPDSNSHQKLGSTAQSLPLPVTAGASPDMVANPIPRGRDKPPDTPIGALEILTHNGQPLMETRPDLLVPRTPTSGGATTPSSETDATHRAMMTTMTALGPRQHLAPCNLHSPRPGTTTSEVPTIRRRPTAHMAASPWRHMEVLLYDLRLYDDDDDIRQESPCQYPRRVCGARDCDDSQHEGPARPWTLETKGHIARTKTRLRTMLQCQYSFGSVVGAPVIFFLGGFLFAFLSSLEHLGDEDIAEAIAFGSWYMIIPHIAIVSSLLLAGNNPNILEGVFATEREDHQPDRDSTALLFGLLRFELVYPSCYKVAWQWQRGHTKKQWINQLLRTYHGGQHTTTNDAATDANDDLDDLHAKTNLSPLDWFLVLSLTFLLLGVPFVLAFLTAFFTPQTGLSCRSLTFTVYFCMQAAQVALWLWAYAGAPPAVGARVGVGGGGDDVHGGGGGGRRRGFHPLDFFRRGGWLDARGFYNPTSVKWLLGADGRRRTAWEVVRSGELWSFRAVWCGMCVPYCHVLHQRPILAGANGPEADGNIVDQQRGDDQELNRRCCNGTSCYYSLALHPADCRRISPLASLCLTCQTFNHVAARHLYHCVNGRRWWLLARTLLDRNDFARAIRSMHVGPYQTLDEDDCLPQVVDYYKKSLHKIQLDALPEHARHEAMPPLSDVPLETQTDSLCPNLPVLTGVVRHSCYKAFQFCGPRSMPHLRRISLSHNNWAPTDREDFSGIGGFISLEHLAALFYAAPNTTHAIFYMVTAVCE</sequence>
<dbReference type="AlphaFoldDB" id="Q2HI48"/>
<gene>
    <name evidence="3" type="ORF">CHGG_00106</name>
</gene>
<feature type="transmembrane region" description="Helical" evidence="1">
    <location>
        <begin position="513"/>
        <end position="534"/>
    </location>
</feature>
<dbReference type="VEuPathDB" id="FungiDB:CHGG_00106"/>
<accession>Q2HI48</accession>
<reference evidence="4" key="1">
    <citation type="journal article" date="2015" name="Genome Announc.">
        <title>Draft genome sequence of the cellulolytic fungus Chaetomium globosum.</title>
        <authorList>
            <person name="Cuomo C.A."/>
            <person name="Untereiner W.A."/>
            <person name="Ma L.-J."/>
            <person name="Grabherr M."/>
            <person name="Birren B.W."/>
        </authorList>
    </citation>
    <scope>NUCLEOTIDE SEQUENCE [LARGE SCALE GENOMIC DNA]</scope>
    <source>
        <strain evidence="4">ATCC 6205 / CBS 148.51 / DSM 1962 / NBRC 6347 / NRRL 1970</strain>
    </source>
</reference>
<feature type="transmembrane region" description="Helical" evidence="1">
    <location>
        <begin position="632"/>
        <end position="657"/>
    </location>
</feature>
<evidence type="ECO:0000313" key="4">
    <source>
        <dbReference type="Proteomes" id="UP000001056"/>
    </source>
</evidence>
<feature type="transmembrane region" description="Helical" evidence="1">
    <location>
        <begin position="208"/>
        <end position="229"/>
    </location>
</feature>
<keyword evidence="1" id="KW-0472">Membrane</keyword>
<evidence type="ECO:0000256" key="1">
    <source>
        <dbReference type="SAM" id="Phobius"/>
    </source>
</evidence>
<evidence type="ECO:0000313" key="3">
    <source>
        <dbReference type="EMBL" id="EAQ91871.1"/>
    </source>
</evidence>
<feature type="transmembrane region" description="Helical" evidence="1">
    <location>
        <begin position="476"/>
        <end position="501"/>
    </location>
</feature>
<evidence type="ECO:0000256" key="2">
    <source>
        <dbReference type="SAM" id="SignalP"/>
    </source>
</evidence>
<dbReference type="OrthoDB" id="5392263at2759"/>
<dbReference type="InParanoid" id="Q2HI48"/>
<feature type="signal peptide" evidence="2">
    <location>
        <begin position="1"/>
        <end position="20"/>
    </location>
</feature>
<dbReference type="HOGENOM" id="CLU_011353_0_0_1"/>
<dbReference type="RefSeq" id="XP_001219327.1">
    <property type="nucleotide sequence ID" value="XM_001219326.1"/>
</dbReference>
<dbReference type="EMBL" id="CH408029">
    <property type="protein sequence ID" value="EAQ91871.1"/>
    <property type="molecule type" value="Genomic_DNA"/>
</dbReference>
<dbReference type="OMA" id="ASPWRHM"/>
<proteinExistence type="predicted"/>
<name>Q2HI48_CHAGB</name>